<sequence length="109" mass="12953">MPSNIVQSEALLKSLCPAVREVCQPLFNYLSVSFFRYIRSYPDRSKYILCTNEDWLTEYFKDKLYDVEYANFHKIPRTGISIHGHCNDTDPVCTFWNKKWRERVITGSF</sequence>
<accession>A0A0Q9YPC6</accession>
<dbReference type="OrthoDB" id="5650504at2"/>
<organism evidence="1">
    <name type="scientific">Candidatus Berkiella aquae</name>
    <dbReference type="NCBI Taxonomy" id="295108"/>
    <lineage>
        <taxon>Bacteria</taxon>
        <taxon>Pseudomonadati</taxon>
        <taxon>Pseudomonadota</taxon>
        <taxon>Gammaproteobacteria</taxon>
        <taxon>Candidatus Berkiellales</taxon>
        <taxon>Candidatus Berkiellaceae</taxon>
        <taxon>Candidatus Berkiella</taxon>
    </lineage>
</organism>
<keyword evidence="3" id="KW-1185">Reference proteome</keyword>
<dbReference type="STRING" id="295108.HT99x_00193"/>
<dbReference type="AlphaFoldDB" id="A0A0Q9YPC6"/>
<gene>
    <name evidence="1" type="ORF">HT99x_00193</name>
    <name evidence="2" type="ORF">HT99x_011105</name>
</gene>
<name>A0A0Q9YPC6_9GAMM</name>
<comment type="caution">
    <text evidence="1">The sequence shown here is derived from an EMBL/GenBank/DDBJ whole genome shotgun (WGS) entry which is preliminary data.</text>
</comment>
<proteinExistence type="predicted"/>
<dbReference type="Proteomes" id="UP000051497">
    <property type="component" value="Unassembled WGS sequence"/>
</dbReference>
<dbReference type="EMBL" id="LKAJ01000001">
    <property type="protein sequence ID" value="KRG22655.1"/>
    <property type="molecule type" value="Genomic_DNA"/>
</dbReference>
<evidence type="ECO:0000313" key="2">
    <source>
        <dbReference type="EMBL" id="MCS5711980.1"/>
    </source>
</evidence>
<dbReference type="RefSeq" id="WP_139016536.1">
    <property type="nucleotide sequence ID" value="NZ_LKAJ02000001.1"/>
</dbReference>
<evidence type="ECO:0000313" key="1">
    <source>
        <dbReference type="EMBL" id="KRG22655.1"/>
    </source>
</evidence>
<reference evidence="1" key="1">
    <citation type="submission" date="2015-09" db="EMBL/GenBank/DDBJ databases">
        <title>Draft Genome Sequences of Two Novel Amoeba-resistant Intranuclear Bacteria, Candidatus Berkiella cookevillensis and Candidatus Berkiella aquae.</title>
        <authorList>
            <person name="Mehari Y.T."/>
            <person name="Arivett B.A."/>
            <person name="Farone A.L."/>
            <person name="Gunderson J.H."/>
            <person name="Farone M.B."/>
        </authorList>
    </citation>
    <scope>NUCLEOTIDE SEQUENCE [LARGE SCALE GENOMIC DNA]</scope>
    <source>
        <strain evidence="1">HT99</strain>
    </source>
</reference>
<reference evidence="2" key="3">
    <citation type="submission" date="2021-06" db="EMBL/GenBank/DDBJ databases">
        <title>Genomic Description and Analysis of Intracellular Bacteria, Candidatus Berkiella cookevillensis and Candidatus Berkiella aquae.</title>
        <authorList>
            <person name="Kidane D.T."/>
            <person name="Mehari Y.T."/>
            <person name="Rice F.C."/>
            <person name="Arivett B.A."/>
            <person name="Farone A.L."/>
            <person name="Berk S.G."/>
            <person name="Farone M.B."/>
        </authorList>
    </citation>
    <scope>NUCLEOTIDE SEQUENCE</scope>
    <source>
        <strain evidence="2">HT99</strain>
    </source>
</reference>
<protein>
    <submittedName>
        <fullName evidence="1">Uncharacterized protein</fullName>
    </submittedName>
</protein>
<evidence type="ECO:0000313" key="3">
    <source>
        <dbReference type="Proteomes" id="UP000051497"/>
    </source>
</evidence>
<dbReference type="EMBL" id="LKAJ02000001">
    <property type="protein sequence ID" value="MCS5711980.1"/>
    <property type="molecule type" value="Genomic_DNA"/>
</dbReference>
<reference evidence="2" key="2">
    <citation type="journal article" date="2016" name="Genome Announc.">
        <title>Draft Genome Sequences of Two Novel Amoeba-Resistant Intranuclear Bacteria, 'Candidatus Berkiella cookevillensis' and 'Candidatus Berkiella aquae'.</title>
        <authorList>
            <person name="Mehari Y.T."/>
            <person name="Arivett B.A."/>
            <person name="Farone A.L."/>
            <person name="Gunderson J.H."/>
            <person name="Farone M.B."/>
        </authorList>
    </citation>
    <scope>NUCLEOTIDE SEQUENCE</scope>
    <source>
        <strain evidence="2">HT99</strain>
    </source>
</reference>